<dbReference type="InterPro" id="IPR025381">
    <property type="entry name" value="DUF4296"/>
</dbReference>
<reference evidence="3" key="1">
    <citation type="journal article" date="2019" name="Int. J. Syst. Evol. Microbiol.">
        <title>The Global Catalogue of Microorganisms (GCM) 10K type strain sequencing project: providing services to taxonomists for standard genome sequencing and annotation.</title>
        <authorList>
            <consortium name="The Broad Institute Genomics Platform"/>
            <consortium name="The Broad Institute Genome Sequencing Center for Infectious Disease"/>
            <person name="Wu L."/>
            <person name="Ma J."/>
        </authorList>
    </citation>
    <scope>NUCLEOTIDE SEQUENCE [LARGE SCALE GENOMIC DNA]</scope>
    <source>
        <strain evidence="3">JCM 17664</strain>
    </source>
</reference>
<evidence type="ECO:0000313" key="2">
    <source>
        <dbReference type="EMBL" id="GAA4303466.1"/>
    </source>
</evidence>
<protein>
    <recommendedName>
        <fullName evidence="1">DUF4296 domain-containing protein</fullName>
    </recommendedName>
</protein>
<keyword evidence="3" id="KW-1185">Reference proteome</keyword>
<accession>A0ABP8FGQ2</accession>
<name>A0ABP8FGQ2_9BACT</name>
<evidence type="ECO:0000313" key="3">
    <source>
        <dbReference type="Proteomes" id="UP001501207"/>
    </source>
</evidence>
<gene>
    <name evidence="2" type="ORF">GCM10023143_06930</name>
</gene>
<feature type="domain" description="DUF4296" evidence="1">
    <location>
        <begin position="50"/>
        <end position="135"/>
    </location>
</feature>
<dbReference type="Pfam" id="PF14129">
    <property type="entry name" value="DUF4296"/>
    <property type="match status" value="1"/>
</dbReference>
<evidence type="ECO:0000259" key="1">
    <source>
        <dbReference type="Pfam" id="PF14129"/>
    </source>
</evidence>
<proteinExistence type="predicted"/>
<dbReference type="Proteomes" id="UP001501207">
    <property type="component" value="Unassembled WGS sequence"/>
</dbReference>
<dbReference type="EMBL" id="BAABFN010000001">
    <property type="protein sequence ID" value="GAA4303466.1"/>
    <property type="molecule type" value="Genomic_DNA"/>
</dbReference>
<comment type="caution">
    <text evidence="2">The sequence shown here is derived from an EMBL/GenBank/DDBJ whole genome shotgun (WGS) entry which is preliminary data.</text>
</comment>
<organism evidence="2 3">
    <name type="scientific">Compostibacter hankyongensis</name>
    <dbReference type="NCBI Taxonomy" id="1007089"/>
    <lineage>
        <taxon>Bacteria</taxon>
        <taxon>Pseudomonadati</taxon>
        <taxon>Bacteroidota</taxon>
        <taxon>Chitinophagia</taxon>
        <taxon>Chitinophagales</taxon>
        <taxon>Chitinophagaceae</taxon>
        <taxon>Compostibacter</taxon>
    </lineage>
</organism>
<sequence>MSGHADNGNMIHQMTMRKQNVKRRLIREMTAILAGAVLLLNGCSGDDDIPKNVFPPDKMGEILIELQMAEGFNESSPDTGWERTNKEHRLKEYYLQVLQLHHTDKEGFLNSYKFYASRPDLMEQLYKLMQDSIQVRLAALDSQQRRQSAASAVLSGGTGLSTRLKTSALLDSSGFLKIRVDNLPKAWLQLRDSMALRLSPAGAEPPVVHSNR</sequence>